<evidence type="ECO:0000313" key="2">
    <source>
        <dbReference type="EMBL" id="GMF44801.1"/>
    </source>
</evidence>
<dbReference type="OrthoDB" id="144646at2759"/>
<keyword evidence="3" id="KW-1185">Reference proteome</keyword>
<dbReference type="GO" id="GO:0008270">
    <property type="term" value="F:zinc ion binding"/>
    <property type="evidence" value="ECO:0007669"/>
    <property type="project" value="InterPro"/>
</dbReference>
<proteinExistence type="predicted"/>
<dbReference type="AlphaFoldDB" id="A0A9W7CVC3"/>
<dbReference type="Proteomes" id="UP001165121">
    <property type="component" value="Unassembled WGS sequence"/>
</dbReference>
<dbReference type="GO" id="GO:0003676">
    <property type="term" value="F:nucleic acid binding"/>
    <property type="evidence" value="ECO:0007669"/>
    <property type="project" value="InterPro"/>
</dbReference>
<reference evidence="2" key="1">
    <citation type="submission" date="2023-04" db="EMBL/GenBank/DDBJ databases">
        <title>Phytophthora fragariaefolia NBRC 109709.</title>
        <authorList>
            <person name="Ichikawa N."/>
            <person name="Sato H."/>
            <person name="Tonouchi N."/>
        </authorList>
    </citation>
    <scope>NUCLEOTIDE SEQUENCE</scope>
    <source>
        <strain evidence="2">NBRC 109709</strain>
    </source>
</reference>
<organism evidence="2 3">
    <name type="scientific">Phytophthora fragariaefolia</name>
    <dbReference type="NCBI Taxonomy" id="1490495"/>
    <lineage>
        <taxon>Eukaryota</taxon>
        <taxon>Sar</taxon>
        <taxon>Stramenopiles</taxon>
        <taxon>Oomycota</taxon>
        <taxon>Peronosporomycetes</taxon>
        <taxon>Peronosporales</taxon>
        <taxon>Peronosporaceae</taxon>
        <taxon>Phytophthora</taxon>
    </lineage>
</organism>
<protein>
    <submittedName>
        <fullName evidence="2">Unnamed protein product</fullName>
    </submittedName>
</protein>
<evidence type="ECO:0000313" key="3">
    <source>
        <dbReference type="Proteomes" id="UP001165121"/>
    </source>
</evidence>
<feature type="compositionally biased region" description="Low complexity" evidence="1">
    <location>
        <begin position="1"/>
        <end position="18"/>
    </location>
</feature>
<evidence type="ECO:0000256" key="1">
    <source>
        <dbReference type="SAM" id="MobiDB-lite"/>
    </source>
</evidence>
<dbReference type="SUPFAM" id="SSF57756">
    <property type="entry name" value="Retrovirus zinc finger-like domains"/>
    <property type="match status" value="1"/>
</dbReference>
<accession>A0A9W7CVC3</accession>
<dbReference type="EMBL" id="BSXT01001731">
    <property type="protein sequence ID" value="GMF44801.1"/>
    <property type="molecule type" value="Genomic_DNA"/>
</dbReference>
<sequence length="202" mass="22437">MSSGPESSAKSESQATSSLVGTTADNVPHGHFQPKRSGRVYVVQDEDSPHEEEDDREVRFQDVMEEVPNVLSAVSPVVGNAQSGGYSGKDGSQAQDISSAVFRIIENSGWRPPPNGEFRPAPRSPRFEGLNRSKFCERCNDFGHSTESCWSDLKCDRCDRKGHPARLCRVRPCMFCKKFHEDQCGEWKKFQAVKALARQGTA</sequence>
<dbReference type="InterPro" id="IPR036875">
    <property type="entry name" value="Znf_CCHC_sf"/>
</dbReference>
<comment type="caution">
    <text evidence="2">The sequence shown here is derived from an EMBL/GenBank/DDBJ whole genome shotgun (WGS) entry which is preliminary data.</text>
</comment>
<gene>
    <name evidence="2" type="ORF">Pfra01_001578100</name>
</gene>
<name>A0A9W7CVC3_9STRA</name>
<feature type="compositionally biased region" description="Acidic residues" evidence="1">
    <location>
        <begin position="44"/>
        <end position="55"/>
    </location>
</feature>
<feature type="region of interest" description="Disordered" evidence="1">
    <location>
        <begin position="1"/>
        <end position="57"/>
    </location>
</feature>